<name>A0A420IWT6_9PEZI</name>
<dbReference type="EMBL" id="MCBS01020670">
    <property type="protein sequence ID" value="RKF78974.1"/>
    <property type="molecule type" value="Genomic_DNA"/>
</dbReference>
<gene>
    <name evidence="1" type="ORF">GcM1_206020</name>
</gene>
<protein>
    <submittedName>
        <fullName evidence="1">Uncharacterized protein</fullName>
    </submittedName>
</protein>
<accession>A0A420IWT6</accession>
<proteinExistence type="predicted"/>
<evidence type="ECO:0000313" key="1">
    <source>
        <dbReference type="EMBL" id="RKF78974.1"/>
    </source>
</evidence>
<dbReference type="AlphaFoldDB" id="A0A420IWT6"/>
<comment type="caution">
    <text evidence="1">The sequence shown here is derived from an EMBL/GenBank/DDBJ whole genome shotgun (WGS) entry which is preliminary data.</text>
</comment>
<dbReference type="Proteomes" id="UP000285326">
    <property type="component" value="Unassembled WGS sequence"/>
</dbReference>
<reference evidence="1 2" key="1">
    <citation type="journal article" date="2018" name="BMC Genomics">
        <title>Comparative genome analyses reveal sequence features reflecting distinct modes of host-adaptation between dicot and monocot powdery mildew.</title>
        <authorList>
            <person name="Wu Y."/>
            <person name="Ma X."/>
            <person name="Pan Z."/>
            <person name="Kale S.D."/>
            <person name="Song Y."/>
            <person name="King H."/>
            <person name="Zhang Q."/>
            <person name="Presley C."/>
            <person name="Deng X."/>
            <person name="Wei C.I."/>
            <person name="Xiao S."/>
        </authorList>
    </citation>
    <scope>NUCLEOTIDE SEQUENCE [LARGE SCALE GENOMIC DNA]</scope>
    <source>
        <strain evidence="1">UMSG1</strain>
    </source>
</reference>
<organism evidence="1 2">
    <name type="scientific">Golovinomyces cichoracearum</name>
    <dbReference type="NCBI Taxonomy" id="62708"/>
    <lineage>
        <taxon>Eukaryota</taxon>
        <taxon>Fungi</taxon>
        <taxon>Dikarya</taxon>
        <taxon>Ascomycota</taxon>
        <taxon>Pezizomycotina</taxon>
        <taxon>Leotiomycetes</taxon>
        <taxon>Erysiphales</taxon>
        <taxon>Erysiphaceae</taxon>
        <taxon>Golovinomyces</taxon>
    </lineage>
</organism>
<sequence length="87" mass="10311">MINQAKVVSACRVLHNILVELGEISAEEFENVQLEEVEGEEEVVGREDDVVFNLTEVEKQRAARRRDRIARMMWVDYQDRRNRHQVE</sequence>
<evidence type="ECO:0000313" key="2">
    <source>
        <dbReference type="Proteomes" id="UP000285326"/>
    </source>
</evidence>